<feature type="transmembrane region" description="Helical" evidence="2">
    <location>
        <begin position="6"/>
        <end position="29"/>
    </location>
</feature>
<evidence type="ECO:0000256" key="1">
    <source>
        <dbReference type="SAM" id="MobiDB-lite"/>
    </source>
</evidence>
<keyword evidence="2" id="KW-1133">Transmembrane helix</keyword>
<organism evidence="3 4">
    <name type="scientific">Methanobrevibacter cuticularis</name>
    <dbReference type="NCBI Taxonomy" id="47311"/>
    <lineage>
        <taxon>Archaea</taxon>
        <taxon>Methanobacteriati</taxon>
        <taxon>Methanobacteriota</taxon>
        <taxon>Methanomada group</taxon>
        <taxon>Methanobacteria</taxon>
        <taxon>Methanobacteriales</taxon>
        <taxon>Methanobacteriaceae</taxon>
        <taxon>Methanobrevibacter</taxon>
    </lineage>
</organism>
<keyword evidence="4" id="KW-1185">Reference proteome</keyword>
<evidence type="ECO:0000313" key="3">
    <source>
        <dbReference type="EMBL" id="KZX15619.1"/>
    </source>
</evidence>
<dbReference type="AlphaFoldDB" id="A0A166DHY7"/>
<proteinExistence type="predicted"/>
<reference evidence="3 4" key="1">
    <citation type="submission" date="2016-04" db="EMBL/GenBank/DDBJ databases">
        <title>Genome sequence of Methanobrevibacter cuticularis DSM 11139.</title>
        <authorList>
            <person name="Poehlein A."/>
            <person name="Seedorf H."/>
            <person name="Daniel R."/>
        </authorList>
    </citation>
    <scope>NUCLEOTIDE SEQUENCE [LARGE SCALE GENOMIC DNA]</scope>
    <source>
        <strain evidence="3 4">DSM 11139</strain>
    </source>
</reference>
<dbReference type="RefSeq" id="WP_067259964.1">
    <property type="nucleotide sequence ID" value="NZ_LWMW01000113.1"/>
</dbReference>
<evidence type="ECO:0000256" key="2">
    <source>
        <dbReference type="SAM" id="Phobius"/>
    </source>
</evidence>
<dbReference type="PATRIC" id="fig|47311.3.peg.1522"/>
<feature type="region of interest" description="Disordered" evidence="1">
    <location>
        <begin position="58"/>
        <end position="102"/>
    </location>
</feature>
<feature type="compositionally biased region" description="Low complexity" evidence="1">
    <location>
        <begin position="58"/>
        <end position="79"/>
    </location>
</feature>
<dbReference type="EMBL" id="LWMW01000113">
    <property type="protein sequence ID" value="KZX15619.1"/>
    <property type="molecule type" value="Genomic_DNA"/>
</dbReference>
<keyword evidence="2" id="KW-0472">Membrane</keyword>
<sequence>MSESRLAKIVVICIIAIFAFGISNGLALLTGDVLGLDIFNLTNDSNISSNISDFNMTNSDSNQHNNVVYNNHSNNDSTPTPQPEPDPQPEPEPDPEPTNETE</sequence>
<feature type="compositionally biased region" description="Acidic residues" evidence="1">
    <location>
        <begin position="87"/>
        <end position="102"/>
    </location>
</feature>
<gene>
    <name evidence="3" type="ORF">MBCUT_13920</name>
</gene>
<protein>
    <submittedName>
        <fullName evidence="3">Uncharacterized protein</fullName>
    </submittedName>
</protein>
<keyword evidence="2" id="KW-0812">Transmembrane</keyword>
<evidence type="ECO:0000313" key="4">
    <source>
        <dbReference type="Proteomes" id="UP000077275"/>
    </source>
</evidence>
<accession>A0A166DHY7</accession>
<dbReference type="Proteomes" id="UP000077275">
    <property type="component" value="Unassembled WGS sequence"/>
</dbReference>
<comment type="caution">
    <text evidence="3">The sequence shown here is derived from an EMBL/GenBank/DDBJ whole genome shotgun (WGS) entry which is preliminary data.</text>
</comment>
<name>A0A166DHY7_9EURY</name>